<evidence type="ECO:0000256" key="3">
    <source>
        <dbReference type="ARBA" id="ARBA00022801"/>
    </source>
</evidence>
<dbReference type="AlphaFoldDB" id="A0AA39ZAW3"/>
<comment type="caution">
    <text evidence="6">The sequence shown here is derived from an EMBL/GenBank/DDBJ whole genome shotgun (WGS) entry which is preliminary data.</text>
</comment>
<dbReference type="Pfam" id="PF05028">
    <property type="entry name" value="PARG_cat_C"/>
    <property type="match status" value="1"/>
</dbReference>
<evidence type="ECO:0000313" key="7">
    <source>
        <dbReference type="Proteomes" id="UP001174997"/>
    </source>
</evidence>
<dbReference type="GO" id="GO:0005737">
    <property type="term" value="C:cytoplasm"/>
    <property type="evidence" value="ECO:0007669"/>
    <property type="project" value="TreeGrafter"/>
</dbReference>
<feature type="domain" description="PARG helical" evidence="5">
    <location>
        <begin position="2"/>
        <end position="93"/>
    </location>
</feature>
<evidence type="ECO:0000313" key="6">
    <source>
        <dbReference type="EMBL" id="KAK0667558.1"/>
    </source>
</evidence>
<reference evidence="6" key="1">
    <citation type="submission" date="2023-06" db="EMBL/GenBank/DDBJ databases">
        <title>Genome-scale phylogeny and comparative genomics of the fungal order Sordariales.</title>
        <authorList>
            <consortium name="Lawrence Berkeley National Laboratory"/>
            <person name="Hensen N."/>
            <person name="Bonometti L."/>
            <person name="Westerberg I."/>
            <person name="Brannstrom I.O."/>
            <person name="Guillou S."/>
            <person name="Cros-Aarteil S."/>
            <person name="Calhoun S."/>
            <person name="Haridas S."/>
            <person name="Kuo A."/>
            <person name="Mondo S."/>
            <person name="Pangilinan J."/>
            <person name="Riley R."/>
            <person name="Labutti K."/>
            <person name="Andreopoulos B."/>
            <person name="Lipzen A."/>
            <person name="Chen C."/>
            <person name="Yanf M."/>
            <person name="Daum C."/>
            <person name="Ng V."/>
            <person name="Clum A."/>
            <person name="Steindorff A."/>
            <person name="Ohm R."/>
            <person name="Martin F."/>
            <person name="Silar P."/>
            <person name="Natvig D."/>
            <person name="Lalanne C."/>
            <person name="Gautier V."/>
            <person name="Ament-Velasquez S.L."/>
            <person name="Kruys A."/>
            <person name="Hutchinson M.I."/>
            <person name="Powell A.J."/>
            <person name="Barry K."/>
            <person name="Miller A.N."/>
            <person name="Grigoriev I.V."/>
            <person name="Debuchy R."/>
            <person name="Gladieux P."/>
            <person name="Thoren M.H."/>
            <person name="Johannesson H."/>
        </authorList>
    </citation>
    <scope>NUCLEOTIDE SEQUENCE</scope>
    <source>
        <strain evidence="6">CBS 307.81</strain>
    </source>
</reference>
<dbReference type="Pfam" id="PF20811">
    <property type="entry name" value="PARG_cat_N"/>
    <property type="match status" value="1"/>
</dbReference>
<name>A0AA39ZAW3_9PEZI</name>
<evidence type="ECO:0000259" key="4">
    <source>
        <dbReference type="Pfam" id="PF05028"/>
    </source>
</evidence>
<evidence type="ECO:0000256" key="2">
    <source>
        <dbReference type="ARBA" id="ARBA00012255"/>
    </source>
</evidence>
<dbReference type="EC" id="3.2.1.143" evidence="2"/>
<accession>A0AA39ZAW3</accession>
<proteinExistence type="inferred from homology"/>
<dbReference type="PANTHER" id="PTHR12837:SF0">
    <property type="entry name" value="POLY(ADP-RIBOSE) GLYCOHYDROLASE"/>
    <property type="match status" value="1"/>
</dbReference>
<dbReference type="GO" id="GO:0005634">
    <property type="term" value="C:nucleus"/>
    <property type="evidence" value="ECO:0007669"/>
    <property type="project" value="TreeGrafter"/>
</dbReference>
<evidence type="ECO:0000256" key="1">
    <source>
        <dbReference type="ARBA" id="ARBA00009545"/>
    </source>
</evidence>
<comment type="similarity">
    <text evidence="1">Belongs to the poly(ADP-ribose) glycohydrolase family.</text>
</comment>
<dbReference type="GO" id="GO:0004649">
    <property type="term" value="F:poly(ADP-ribose) glycohydrolase activity"/>
    <property type="evidence" value="ECO:0007669"/>
    <property type="project" value="UniProtKB-EC"/>
</dbReference>
<dbReference type="GO" id="GO:1990966">
    <property type="term" value="P:ATP generation from poly-ADP-D-ribose"/>
    <property type="evidence" value="ECO:0007669"/>
    <property type="project" value="TreeGrafter"/>
</dbReference>
<gene>
    <name evidence="6" type="ORF">QBC41DRAFT_323775</name>
</gene>
<dbReference type="GO" id="GO:0005975">
    <property type="term" value="P:carbohydrate metabolic process"/>
    <property type="evidence" value="ECO:0007669"/>
    <property type="project" value="InterPro"/>
</dbReference>
<dbReference type="EMBL" id="JAULSY010000070">
    <property type="protein sequence ID" value="KAK0667558.1"/>
    <property type="molecule type" value="Genomic_DNA"/>
</dbReference>
<dbReference type="InterPro" id="IPR046372">
    <property type="entry name" value="PARG_cat_C"/>
</dbReference>
<dbReference type="Proteomes" id="UP001174997">
    <property type="component" value="Unassembled WGS sequence"/>
</dbReference>
<dbReference type="InterPro" id="IPR007724">
    <property type="entry name" value="Poly_GlycHdrlase"/>
</dbReference>
<sequence length="360" mass="40130">MPGLFPDGRIPVLNSENSSLRFSRRQVACLVVHQFLRTLSVPSWRDDDGTHDFGIWYSSQQRHPDAVRAYLRALMLYFRDVVCEDVQMEDWVVEYSLHSLPERYEEIAAEDRPLSELKVLVVERYDTRPASLGVGDGDGQAVVISANKVVGFGQSATQEEVHVGISPEACPIVLFTPPLGDEQVLKVCGAQAMVNIVGKGRDISVGDFEIPQRDSDTAWKFRTMLFMDALELDLEHDGERLADLTLENMERETAKAYTAFCSTTLSEIHTGLWGCGAFGGDPEVKMLLLWLAASMAGLKLTVVCDNELQTFAQELEAVGQMLKHIMSGTVSMKKGLMEIPQTLSRGQTLDWLKKRSQLDS</sequence>
<feature type="domain" description="PARG catalytic Macro" evidence="4">
    <location>
        <begin position="137"/>
        <end position="306"/>
    </location>
</feature>
<dbReference type="GO" id="GO:0006282">
    <property type="term" value="P:regulation of DNA repair"/>
    <property type="evidence" value="ECO:0007669"/>
    <property type="project" value="InterPro"/>
</dbReference>
<evidence type="ECO:0000259" key="5">
    <source>
        <dbReference type="Pfam" id="PF20811"/>
    </source>
</evidence>
<organism evidence="6 7">
    <name type="scientific">Cercophora samala</name>
    <dbReference type="NCBI Taxonomy" id="330535"/>
    <lineage>
        <taxon>Eukaryota</taxon>
        <taxon>Fungi</taxon>
        <taxon>Dikarya</taxon>
        <taxon>Ascomycota</taxon>
        <taxon>Pezizomycotina</taxon>
        <taxon>Sordariomycetes</taxon>
        <taxon>Sordariomycetidae</taxon>
        <taxon>Sordariales</taxon>
        <taxon>Lasiosphaeriaceae</taxon>
        <taxon>Cercophora</taxon>
    </lineage>
</organism>
<dbReference type="PANTHER" id="PTHR12837">
    <property type="entry name" value="POLY ADP-RIBOSE GLYCOHYDROLASE"/>
    <property type="match status" value="1"/>
</dbReference>
<dbReference type="GO" id="GO:0009225">
    <property type="term" value="P:nucleotide-sugar metabolic process"/>
    <property type="evidence" value="ECO:0007669"/>
    <property type="project" value="TreeGrafter"/>
</dbReference>
<protein>
    <recommendedName>
        <fullName evidence="2">poly(ADP-ribose) glycohydrolase</fullName>
        <ecNumber evidence="2">3.2.1.143</ecNumber>
    </recommendedName>
</protein>
<keyword evidence="3" id="KW-0378">Hydrolase</keyword>
<dbReference type="InterPro" id="IPR048362">
    <property type="entry name" value="PARG_helical"/>
</dbReference>
<keyword evidence="7" id="KW-1185">Reference proteome</keyword>